<reference evidence="2 3" key="1">
    <citation type="submission" date="2024-01" db="EMBL/GenBank/DDBJ databases">
        <authorList>
            <person name="Allen C."/>
            <person name="Tagirdzhanova G."/>
        </authorList>
    </citation>
    <scope>NUCLEOTIDE SEQUENCE [LARGE SCALE GENOMIC DNA]</scope>
</reference>
<feature type="chain" id="PRO_5046458582" evidence="1">
    <location>
        <begin position="20"/>
        <end position="110"/>
    </location>
</feature>
<evidence type="ECO:0000313" key="2">
    <source>
        <dbReference type="EMBL" id="CAK7214792.1"/>
    </source>
</evidence>
<dbReference type="EMBL" id="CAWUHD010000015">
    <property type="protein sequence ID" value="CAK7214792.1"/>
    <property type="molecule type" value="Genomic_DNA"/>
</dbReference>
<evidence type="ECO:0000256" key="1">
    <source>
        <dbReference type="SAM" id="SignalP"/>
    </source>
</evidence>
<comment type="caution">
    <text evidence="2">The sequence shown here is derived from an EMBL/GenBank/DDBJ whole genome shotgun (WGS) entry which is preliminary data.</text>
</comment>
<dbReference type="Proteomes" id="UP001642482">
    <property type="component" value="Unassembled WGS sequence"/>
</dbReference>
<keyword evidence="1" id="KW-0732">Signal</keyword>
<protein>
    <submittedName>
        <fullName evidence="2">Uncharacterized protein</fullName>
    </submittedName>
</protein>
<sequence>MTPLGRWSILLALAVVASAASLPGNLPATGVKAEKRDLAGDAVSLLDSVLPTDVASELGDLLGGLEKEKKRDLAADAVSLLEEALPSQVSSILEGVLDGVEKKREEPQES</sequence>
<accession>A0ABP0B5J1</accession>
<proteinExistence type="predicted"/>
<name>A0ABP0B5J1_9PEZI</name>
<keyword evidence="3" id="KW-1185">Reference proteome</keyword>
<gene>
    <name evidence="2" type="ORF">SEUCBS140593_002310</name>
</gene>
<organism evidence="2 3">
    <name type="scientific">Sporothrix eucalyptigena</name>
    <dbReference type="NCBI Taxonomy" id="1812306"/>
    <lineage>
        <taxon>Eukaryota</taxon>
        <taxon>Fungi</taxon>
        <taxon>Dikarya</taxon>
        <taxon>Ascomycota</taxon>
        <taxon>Pezizomycotina</taxon>
        <taxon>Sordariomycetes</taxon>
        <taxon>Sordariomycetidae</taxon>
        <taxon>Ophiostomatales</taxon>
        <taxon>Ophiostomataceae</taxon>
        <taxon>Sporothrix</taxon>
    </lineage>
</organism>
<evidence type="ECO:0000313" key="3">
    <source>
        <dbReference type="Proteomes" id="UP001642482"/>
    </source>
</evidence>
<feature type="signal peptide" evidence="1">
    <location>
        <begin position="1"/>
        <end position="19"/>
    </location>
</feature>